<keyword evidence="5" id="KW-0378">Hydrolase</keyword>
<dbReference type="Proteomes" id="UP000242287">
    <property type="component" value="Unassembled WGS sequence"/>
</dbReference>
<dbReference type="InterPro" id="IPR008754">
    <property type="entry name" value="Peptidase_M43"/>
</dbReference>
<dbReference type="SUPFAM" id="SSF55486">
    <property type="entry name" value="Metalloproteases ('zincins'), catalytic domain"/>
    <property type="match status" value="1"/>
</dbReference>
<keyword evidence="4 10" id="KW-0732">Signal</keyword>
<evidence type="ECO:0000259" key="11">
    <source>
        <dbReference type="Pfam" id="PF05572"/>
    </source>
</evidence>
<gene>
    <name evidence="12" type="ORF">AMATHDRAFT_9181</name>
</gene>
<accession>A0A2A9N6C2</accession>
<name>A0A2A9N6C2_9AGAR</name>
<evidence type="ECO:0000256" key="7">
    <source>
        <dbReference type="ARBA" id="ARBA00023049"/>
    </source>
</evidence>
<evidence type="ECO:0000256" key="3">
    <source>
        <dbReference type="ARBA" id="ARBA00022723"/>
    </source>
</evidence>
<evidence type="ECO:0000313" key="13">
    <source>
        <dbReference type="Proteomes" id="UP000242287"/>
    </source>
</evidence>
<dbReference type="OrthoDB" id="536211at2759"/>
<feature type="signal peptide" evidence="10">
    <location>
        <begin position="1"/>
        <end position="16"/>
    </location>
</feature>
<evidence type="ECO:0000256" key="6">
    <source>
        <dbReference type="ARBA" id="ARBA00022833"/>
    </source>
</evidence>
<dbReference type="GO" id="GO:0046872">
    <property type="term" value="F:metal ion binding"/>
    <property type="evidence" value="ECO:0007669"/>
    <property type="project" value="UniProtKB-KW"/>
</dbReference>
<dbReference type="GO" id="GO:0008237">
    <property type="term" value="F:metallopeptidase activity"/>
    <property type="evidence" value="ECO:0007669"/>
    <property type="project" value="UniProtKB-KW"/>
</dbReference>
<feature type="chain" id="PRO_5012676498" description="Peptidase M43 pregnancy-associated plasma-A domain-containing protein" evidence="10">
    <location>
        <begin position="17"/>
        <end position="280"/>
    </location>
</feature>
<reference evidence="12 13" key="1">
    <citation type="submission" date="2014-02" db="EMBL/GenBank/DDBJ databases">
        <title>Transposable element dynamics among asymbiotic and ectomycorrhizal Amanita fungi.</title>
        <authorList>
            <consortium name="DOE Joint Genome Institute"/>
            <person name="Hess J."/>
            <person name="Skrede I."/>
            <person name="Wolfe B."/>
            <person name="LaButti K."/>
            <person name="Ohm R.A."/>
            <person name="Grigoriev I.V."/>
            <person name="Pringle A."/>
        </authorList>
    </citation>
    <scope>NUCLEOTIDE SEQUENCE [LARGE SCALE GENOMIC DNA]</scope>
    <source>
        <strain evidence="12 13">SKay4041</strain>
    </source>
</reference>
<dbReference type="Pfam" id="PF05572">
    <property type="entry name" value="Peptidase_M43"/>
    <property type="match status" value="1"/>
</dbReference>
<dbReference type="InterPro" id="IPR024079">
    <property type="entry name" value="MetalloPept_cat_dom_sf"/>
</dbReference>
<dbReference type="GO" id="GO:0006508">
    <property type="term" value="P:proteolysis"/>
    <property type="evidence" value="ECO:0007669"/>
    <property type="project" value="UniProtKB-KW"/>
</dbReference>
<keyword evidence="2" id="KW-0645">Protease</keyword>
<evidence type="ECO:0000256" key="2">
    <source>
        <dbReference type="ARBA" id="ARBA00022670"/>
    </source>
</evidence>
<feature type="compositionally biased region" description="Acidic residues" evidence="9">
    <location>
        <begin position="210"/>
        <end position="222"/>
    </location>
</feature>
<dbReference type="PANTHER" id="PTHR47466:SF1">
    <property type="entry name" value="METALLOPROTEASE MEP1 (AFU_ORTHOLOGUE AFUA_1G07730)-RELATED"/>
    <property type="match status" value="1"/>
</dbReference>
<dbReference type="EMBL" id="KZ302374">
    <property type="protein sequence ID" value="PFH45465.1"/>
    <property type="molecule type" value="Genomic_DNA"/>
</dbReference>
<evidence type="ECO:0000256" key="9">
    <source>
        <dbReference type="SAM" id="MobiDB-lite"/>
    </source>
</evidence>
<organism evidence="12 13">
    <name type="scientific">Amanita thiersii Skay4041</name>
    <dbReference type="NCBI Taxonomy" id="703135"/>
    <lineage>
        <taxon>Eukaryota</taxon>
        <taxon>Fungi</taxon>
        <taxon>Dikarya</taxon>
        <taxon>Basidiomycota</taxon>
        <taxon>Agaricomycotina</taxon>
        <taxon>Agaricomycetes</taxon>
        <taxon>Agaricomycetidae</taxon>
        <taxon>Agaricales</taxon>
        <taxon>Pluteineae</taxon>
        <taxon>Amanitaceae</taxon>
        <taxon>Amanita</taxon>
    </lineage>
</organism>
<evidence type="ECO:0000256" key="1">
    <source>
        <dbReference type="ARBA" id="ARBA00008721"/>
    </source>
</evidence>
<keyword evidence="8" id="KW-1015">Disulfide bond</keyword>
<keyword evidence="6" id="KW-0862">Zinc</keyword>
<evidence type="ECO:0000256" key="4">
    <source>
        <dbReference type="ARBA" id="ARBA00022729"/>
    </source>
</evidence>
<sequence>MIKPLAIFFFATTVLATPFKGGGRTCGTSISQKDKEAKEAWFKANKAVSKSEFNTPATLNVFFHVITDDYGSQGNVSHSTLQDQMDVMNRAYNNSNILWEIAGVSHTSNSSWFNNLMANGTEQTEMKMALRVGGAADLNVYTVGSLTDGEHELLGYATFPSWYSENPQDDGVVITYKSLPGGAPPFDLGQTLTHEAGHWVGLYHTFEGGCEEPGDEVSDTPAEESSASGCPTGRDTCAGGGQDPIHNFMDYSDDACMDNFTPGQIERFRSQLATYRDVPL</sequence>
<proteinExistence type="inferred from homology"/>
<dbReference type="AlphaFoldDB" id="A0A2A9N6C2"/>
<keyword evidence="13" id="KW-1185">Reference proteome</keyword>
<dbReference type="PANTHER" id="PTHR47466">
    <property type="match status" value="1"/>
</dbReference>
<dbReference type="Gene3D" id="3.40.390.10">
    <property type="entry name" value="Collagenase (Catalytic Domain)"/>
    <property type="match status" value="1"/>
</dbReference>
<feature type="domain" description="Peptidase M43 pregnancy-associated plasma-A" evidence="11">
    <location>
        <begin position="138"/>
        <end position="272"/>
    </location>
</feature>
<evidence type="ECO:0000256" key="10">
    <source>
        <dbReference type="SAM" id="SignalP"/>
    </source>
</evidence>
<evidence type="ECO:0000313" key="12">
    <source>
        <dbReference type="EMBL" id="PFH45465.1"/>
    </source>
</evidence>
<feature type="region of interest" description="Disordered" evidence="9">
    <location>
        <begin position="210"/>
        <end position="236"/>
    </location>
</feature>
<evidence type="ECO:0000256" key="5">
    <source>
        <dbReference type="ARBA" id="ARBA00022801"/>
    </source>
</evidence>
<protein>
    <recommendedName>
        <fullName evidence="11">Peptidase M43 pregnancy-associated plasma-A domain-containing protein</fullName>
    </recommendedName>
</protein>
<comment type="similarity">
    <text evidence="1">Belongs to the peptidase M43B family.</text>
</comment>
<evidence type="ECO:0000256" key="8">
    <source>
        <dbReference type="ARBA" id="ARBA00023157"/>
    </source>
</evidence>
<dbReference type="CDD" id="cd04275">
    <property type="entry name" value="ZnMc_pappalysin_like"/>
    <property type="match status" value="1"/>
</dbReference>
<keyword evidence="7" id="KW-0482">Metalloprotease</keyword>
<keyword evidence="3" id="KW-0479">Metal-binding</keyword>